<dbReference type="OrthoDB" id="429950at2759"/>
<protein>
    <submittedName>
        <fullName evidence="10">PARP-type domain-containing protein</fullName>
    </submittedName>
</protein>
<dbReference type="EMBL" id="UYSU01045920">
    <property type="protein sequence ID" value="VDM05381.1"/>
    <property type="molecule type" value="Genomic_DNA"/>
</dbReference>
<reference evidence="10" key="1">
    <citation type="submission" date="2016-06" db="UniProtKB">
        <authorList>
            <consortium name="WormBaseParasite"/>
        </authorList>
    </citation>
    <scope>IDENTIFICATION</scope>
</reference>
<evidence type="ECO:0000259" key="7">
    <source>
        <dbReference type="PROSITE" id="PS50064"/>
    </source>
</evidence>
<dbReference type="WBParaSite" id="SSLN_0001971701-mRNA-1">
    <property type="protein sequence ID" value="SSLN_0001971701-mRNA-1"/>
    <property type="gene ID" value="SSLN_0001971701"/>
</dbReference>
<dbReference type="InterPro" id="IPR001510">
    <property type="entry name" value="Znf_PARP"/>
</dbReference>
<evidence type="ECO:0000256" key="1">
    <source>
        <dbReference type="ARBA" id="ARBA00004123"/>
    </source>
</evidence>
<dbReference type="GO" id="GO:0005634">
    <property type="term" value="C:nucleus"/>
    <property type="evidence" value="ECO:0007669"/>
    <property type="project" value="UniProtKB-SubCell"/>
</dbReference>
<reference evidence="8 9" key="2">
    <citation type="submission" date="2018-11" db="EMBL/GenBank/DDBJ databases">
        <authorList>
            <consortium name="Pathogen Informatics"/>
        </authorList>
    </citation>
    <scope>NUCLEOTIDE SEQUENCE [LARGE SCALE GENOMIC DNA]</scope>
    <source>
        <strain evidence="8 9">NST_G2</strain>
    </source>
</reference>
<keyword evidence="5" id="KW-0539">Nucleus</keyword>
<dbReference type="GO" id="GO:0003677">
    <property type="term" value="F:DNA binding"/>
    <property type="evidence" value="ECO:0007669"/>
    <property type="project" value="InterPro"/>
</dbReference>
<dbReference type="SMART" id="SM01336">
    <property type="entry name" value="zf-PARP"/>
    <property type="match status" value="1"/>
</dbReference>
<keyword evidence="3" id="KW-0863">Zinc-finger</keyword>
<dbReference type="Pfam" id="PF00645">
    <property type="entry name" value="zf-PARP"/>
    <property type="match status" value="1"/>
</dbReference>
<dbReference type="AlphaFoldDB" id="A0A183TR98"/>
<evidence type="ECO:0000313" key="9">
    <source>
        <dbReference type="Proteomes" id="UP000275846"/>
    </source>
</evidence>
<dbReference type="GO" id="GO:0008270">
    <property type="term" value="F:zinc ion binding"/>
    <property type="evidence" value="ECO:0007669"/>
    <property type="project" value="UniProtKB-KW"/>
</dbReference>
<dbReference type="Proteomes" id="UP000275846">
    <property type="component" value="Unassembled WGS sequence"/>
</dbReference>
<keyword evidence="4" id="KW-0862">Zinc</keyword>
<evidence type="ECO:0000256" key="6">
    <source>
        <dbReference type="SAM" id="MobiDB-lite"/>
    </source>
</evidence>
<dbReference type="InterPro" id="IPR036957">
    <property type="entry name" value="Znf_PARP_sf"/>
</dbReference>
<evidence type="ECO:0000313" key="8">
    <source>
        <dbReference type="EMBL" id="VDM05381.1"/>
    </source>
</evidence>
<proteinExistence type="predicted"/>
<organism evidence="10">
    <name type="scientific">Schistocephalus solidus</name>
    <name type="common">Tapeworm</name>
    <dbReference type="NCBI Taxonomy" id="70667"/>
    <lineage>
        <taxon>Eukaryota</taxon>
        <taxon>Metazoa</taxon>
        <taxon>Spiralia</taxon>
        <taxon>Lophotrochozoa</taxon>
        <taxon>Platyhelminthes</taxon>
        <taxon>Cestoda</taxon>
        <taxon>Eucestoda</taxon>
        <taxon>Diphyllobothriidea</taxon>
        <taxon>Diphyllobothriidae</taxon>
        <taxon>Schistocephalus</taxon>
    </lineage>
</organism>
<dbReference type="STRING" id="70667.A0A183TR98"/>
<gene>
    <name evidence="8" type="ORF">SSLN_LOCUS18995</name>
</gene>
<evidence type="ECO:0000313" key="10">
    <source>
        <dbReference type="WBParaSite" id="SSLN_0001971701-mRNA-1"/>
    </source>
</evidence>
<dbReference type="PROSITE" id="PS50064">
    <property type="entry name" value="ZF_PARP_2"/>
    <property type="match status" value="1"/>
</dbReference>
<feature type="domain" description="PARP-type" evidence="7">
    <location>
        <begin position="7"/>
        <end position="89"/>
    </location>
</feature>
<evidence type="ECO:0000256" key="4">
    <source>
        <dbReference type="ARBA" id="ARBA00022833"/>
    </source>
</evidence>
<comment type="subcellular location">
    <subcellularLocation>
        <location evidence="1">Nucleus</location>
    </subcellularLocation>
</comment>
<feature type="region of interest" description="Disordered" evidence="6">
    <location>
        <begin position="146"/>
        <end position="172"/>
    </location>
</feature>
<dbReference type="Gene3D" id="3.30.1740.10">
    <property type="entry name" value="Zinc finger, PARP-type"/>
    <property type="match status" value="1"/>
</dbReference>
<evidence type="ECO:0000256" key="2">
    <source>
        <dbReference type="ARBA" id="ARBA00022723"/>
    </source>
</evidence>
<accession>A0A183TR98</accession>
<keyword evidence="9" id="KW-1185">Reference proteome</keyword>
<evidence type="ECO:0000256" key="5">
    <source>
        <dbReference type="ARBA" id="ARBA00023242"/>
    </source>
</evidence>
<name>A0A183TR98_SCHSO</name>
<sequence length="199" mass="22719">METDYKYQTEYAKSNRSTCRGCKLSINQGSLRMAVLVQSSTFDGKMPLWFHFHCFFKKSKVLSTSDIKNFDGLKFEDQEKIRNAMQTDAFDLGNFGIKRLGESKDKCTSCSKVISDPFFVDGKKRELGTVYHVKCFVKKYPSADMQKASKKRPASANEGQSNSKKSKLEDPNKEALRVRLVLRSRSASHFRAKCFAFSQ</sequence>
<dbReference type="SUPFAM" id="SSF57716">
    <property type="entry name" value="Glucocorticoid receptor-like (DNA-binding domain)"/>
    <property type="match status" value="1"/>
</dbReference>
<keyword evidence="2" id="KW-0479">Metal-binding</keyword>
<evidence type="ECO:0000256" key="3">
    <source>
        <dbReference type="ARBA" id="ARBA00022771"/>
    </source>
</evidence>